<dbReference type="Proteomes" id="UP000682733">
    <property type="component" value="Unassembled WGS sequence"/>
</dbReference>
<dbReference type="EMBL" id="CAJNOK010008974">
    <property type="protein sequence ID" value="CAF1077685.1"/>
    <property type="molecule type" value="Genomic_DNA"/>
</dbReference>
<keyword evidence="1" id="KW-0880">Kelch repeat</keyword>
<protein>
    <submittedName>
        <fullName evidence="2">Uncharacterized protein</fullName>
    </submittedName>
</protein>
<sequence length="94" mass="10141">MKNTTTASMATAREQHTAMLPNSSKVLVTGGYRPSAYLTSCEIYDPSSGQWNTTASMATARQEHTATLLNSSKIRVTGGEESSGQLASFEIYYP</sequence>
<dbReference type="Gene3D" id="2.130.10.80">
    <property type="entry name" value="Galactose oxidase/kelch, beta-propeller"/>
    <property type="match status" value="1"/>
</dbReference>
<evidence type="ECO:0000256" key="1">
    <source>
        <dbReference type="ARBA" id="ARBA00022441"/>
    </source>
</evidence>
<dbReference type="Pfam" id="PF01344">
    <property type="entry name" value="Kelch_1"/>
    <property type="match status" value="1"/>
</dbReference>
<reference evidence="2" key="1">
    <citation type="submission" date="2021-02" db="EMBL/GenBank/DDBJ databases">
        <authorList>
            <person name="Nowell W R."/>
        </authorList>
    </citation>
    <scope>NUCLEOTIDE SEQUENCE</scope>
</reference>
<dbReference type="EMBL" id="CAJOBA010008990">
    <property type="protein sequence ID" value="CAF3841193.1"/>
    <property type="molecule type" value="Genomic_DNA"/>
</dbReference>
<evidence type="ECO:0000313" key="3">
    <source>
        <dbReference type="EMBL" id="CAF3841193.1"/>
    </source>
</evidence>
<dbReference type="SMART" id="SM00612">
    <property type="entry name" value="Kelch"/>
    <property type="match status" value="1"/>
</dbReference>
<gene>
    <name evidence="2" type="ORF">OVA965_LOCUS18206</name>
    <name evidence="3" type="ORF">TMI583_LOCUS18218</name>
</gene>
<dbReference type="Proteomes" id="UP000677228">
    <property type="component" value="Unassembled WGS sequence"/>
</dbReference>
<organism evidence="2 4">
    <name type="scientific">Didymodactylos carnosus</name>
    <dbReference type="NCBI Taxonomy" id="1234261"/>
    <lineage>
        <taxon>Eukaryota</taxon>
        <taxon>Metazoa</taxon>
        <taxon>Spiralia</taxon>
        <taxon>Gnathifera</taxon>
        <taxon>Rotifera</taxon>
        <taxon>Eurotatoria</taxon>
        <taxon>Bdelloidea</taxon>
        <taxon>Philodinida</taxon>
        <taxon>Philodinidae</taxon>
        <taxon>Didymodactylos</taxon>
    </lineage>
</organism>
<dbReference type="InterPro" id="IPR006652">
    <property type="entry name" value="Kelch_1"/>
</dbReference>
<name>A0A8S2E0D1_9BILA</name>
<evidence type="ECO:0000313" key="2">
    <source>
        <dbReference type="EMBL" id="CAF1077685.1"/>
    </source>
</evidence>
<dbReference type="InterPro" id="IPR015915">
    <property type="entry name" value="Kelch-typ_b-propeller"/>
</dbReference>
<evidence type="ECO:0000313" key="4">
    <source>
        <dbReference type="Proteomes" id="UP000677228"/>
    </source>
</evidence>
<accession>A0A8S2E0D1</accession>
<proteinExistence type="predicted"/>
<comment type="caution">
    <text evidence="2">The sequence shown here is derived from an EMBL/GenBank/DDBJ whole genome shotgun (WGS) entry which is preliminary data.</text>
</comment>
<dbReference type="SUPFAM" id="SSF117281">
    <property type="entry name" value="Kelch motif"/>
    <property type="match status" value="1"/>
</dbReference>
<dbReference type="AlphaFoldDB" id="A0A8S2E0D1"/>
<dbReference type="InterPro" id="IPR037293">
    <property type="entry name" value="Gal_Oxidase_central_sf"/>
</dbReference>